<evidence type="ECO:0000313" key="2">
    <source>
        <dbReference type="EMBL" id="USW58842.1"/>
    </source>
</evidence>
<gene>
    <name evidence="2" type="ORF">Slin15195_G121610</name>
</gene>
<feature type="compositionally biased region" description="Acidic residues" evidence="1">
    <location>
        <begin position="225"/>
        <end position="238"/>
    </location>
</feature>
<dbReference type="OrthoDB" id="3644718at2759"/>
<feature type="compositionally biased region" description="Basic and acidic residues" evidence="1">
    <location>
        <begin position="214"/>
        <end position="224"/>
    </location>
</feature>
<dbReference type="Proteomes" id="UP001056384">
    <property type="component" value="Chromosome 11"/>
</dbReference>
<dbReference type="EMBL" id="CP099428">
    <property type="protein sequence ID" value="USW58842.1"/>
    <property type="molecule type" value="Genomic_DNA"/>
</dbReference>
<accession>A0A9Q9B7Q7</accession>
<proteinExistence type="predicted"/>
<protein>
    <submittedName>
        <fullName evidence="2">Uncharacterized protein</fullName>
    </submittedName>
</protein>
<evidence type="ECO:0000313" key="3">
    <source>
        <dbReference type="Proteomes" id="UP001056384"/>
    </source>
</evidence>
<evidence type="ECO:0000256" key="1">
    <source>
        <dbReference type="SAM" id="MobiDB-lite"/>
    </source>
</evidence>
<feature type="region of interest" description="Disordered" evidence="1">
    <location>
        <begin position="204"/>
        <end position="266"/>
    </location>
</feature>
<feature type="compositionally biased region" description="Basic and acidic residues" evidence="1">
    <location>
        <begin position="245"/>
        <end position="256"/>
    </location>
</feature>
<reference evidence="2" key="1">
    <citation type="submission" date="2022-06" db="EMBL/GenBank/DDBJ databases">
        <title>Complete genome sequences of two strains of the flax pathogen Septoria linicola.</title>
        <authorList>
            <person name="Lapalu N."/>
            <person name="Simon A."/>
            <person name="Demenou B."/>
            <person name="Paumier D."/>
            <person name="Guillot M.-P."/>
            <person name="Gout L."/>
            <person name="Valade R."/>
        </authorList>
    </citation>
    <scope>NUCLEOTIDE SEQUENCE</scope>
    <source>
        <strain evidence="2">SE15195</strain>
    </source>
</reference>
<name>A0A9Q9B7Q7_9PEZI</name>
<organism evidence="2 3">
    <name type="scientific">Septoria linicola</name>
    <dbReference type="NCBI Taxonomy" id="215465"/>
    <lineage>
        <taxon>Eukaryota</taxon>
        <taxon>Fungi</taxon>
        <taxon>Dikarya</taxon>
        <taxon>Ascomycota</taxon>
        <taxon>Pezizomycotina</taxon>
        <taxon>Dothideomycetes</taxon>
        <taxon>Dothideomycetidae</taxon>
        <taxon>Mycosphaerellales</taxon>
        <taxon>Mycosphaerellaceae</taxon>
        <taxon>Septoria</taxon>
    </lineage>
</organism>
<keyword evidence="3" id="KW-1185">Reference proteome</keyword>
<dbReference type="AlphaFoldDB" id="A0A9Q9B7Q7"/>
<sequence>MATLTTLPAELVAHIAELTDPASHMDLICTCSYIAGALRGIIKRHRAAAAQSSYCDLLPNTIPDLLRKIWTDPITAYISFSWSTDRKGSDLRGDRCGLFYPEVLGGYNSGVDLRNVTLVVSDLALGSMFHSDKDRYPEPRERCVRYVMLPGDDSPLPSTLEVLVFVGDFAHLGSFLGEDDIPLAQTADWFDDALAAMISGRVEVCDDEDDEGEKVEGQEEKQKEEGDDNVVDETDDGEGPGSPRRNSEDLDQHEQVETGDEDQYAEQQAPYVYPNLRVIYIDPWPQIPRHDLADERGPKLWLQKKSIQAAHERGIEVRSRVNVNSYHQPIDLHIPPDRYDMRPEISPPTNETFVPISGEWCERGCRNCGTCPPCLELFTKEAWATAYKAATNRSRWFVLLSIIEQDEIDTRQDMDSHSRADWRG</sequence>